<dbReference type="EMBL" id="AUZZ01011328">
    <property type="protein sequence ID" value="EQD26644.1"/>
    <property type="molecule type" value="Genomic_DNA"/>
</dbReference>
<reference evidence="1" key="2">
    <citation type="journal article" date="2014" name="ISME J.">
        <title>Microbial stratification in low pH oxic and suboxic macroscopic growths along an acid mine drainage.</title>
        <authorList>
            <person name="Mendez-Garcia C."/>
            <person name="Mesa V."/>
            <person name="Sprenger R.R."/>
            <person name="Richter M."/>
            <person name="Diez M.S."/>
            <person name="Solano J."/>
            <person name="Bargiela R."/>
            <person name="Golyshina O.V."/>
            <person name="Manteca A."/>
            <person name="Ramos J.L."/>
            <person name="Gallego J.R."/>
            <person name="Llorente I."/>
            <person name="Martins Dos Santos V.A."/>
            <person name="Jensen O.N."/>
            <person name="Pelaez A.I."/>
            <person name="Sanchez J."/>
            <person name="Ferrer M."/>
        </authorList>
    </citation>
    <scope>NUCLEOTIDE SEQUENCE</scope>
</reference>
<proteinExistence type="predicted"/>
<dbReference type="AlphaFoldDB" id="T0ZCX1"/>
<evidence type="ECO:0000313" key="1">
    <source>
        <dbReference type="EMBL" id="EQD26644.1"/>
    </source>
</evidence>
<accession>T0ZCX1</accession>
<reference evidence="1" key="1">
    <citation type="submission" date="2013-08" db="EMBL/GenBank/DDBJ databases">
        <authorList>
            <person name="Mendez C."/>
            <person name="Richter M."/>
            <person name="Ferrer M."/>
            <person name="Sanchez J."/>
        </authorList>
    </citation>
    <scope>NUCLEOTIDE SEQUENCE</scope>
</reference>
<sequence length="58" mass="6603">MDHVNQSNMNRFLSSRIDEDLIFQKNIDLINTIEKDGILAIDDTIVKKTGKNIEAAGW</sequence>
<protein>
    <submittedName>
        <fullName evidence="1">Uncharacterized protein</fullName>
    </submittedName>
</protein>
<name>T0ZCX1_9ZZZZ</name>
<organism evidence="1">
    <name type="scientific">mine drainage metagenome</name>
    <dbReference type="NCBI Taxonomy" id="410659"/>
    <lineage>
        <taxon>unclassified sequences</taxon>
        <taxon>metagenomes</taxon>
        <taxon>ecological metagenomes</taxon>
    </lineage>
</organism>
<feature type="non-terminal residue" evidence="1">
    <location>
        <position position="58"/>
    </location>
</feature>
<gene>
    <name evidence="1" type="ORF">B2A_15555</name>
</gene>
<comment type="caution">
    <text evidence="1">The sequence shown here is derived from an EMBL/GenBank/DDBJ whole genome shotgun (WGS) entry which is preliminary data.</text>
</comment>